<dbReference type="GO" id="GO:0005484">
    <property type="term" value="F:SNAP receptor activity"/>
    <property type="evidence" value="ECO:0007669"/>
    <property type="project" value="TreeGrafter"/>
</dbReference>
<sequence>MISSPYEEKYQPSKYATGSTVKSFQRVAPADEDMDYYEKEIEKYMQESLESTERSRRHLETSEKTGVATAQQLLEQREKLERTEQNLDMIHKTAVESQHHLNSLKNSFTGFFKNKLLRKPKSAKTAVPADNSLDESASSLTSSKAKSAVRLANTTEMVTTLQATPTRSAGMGPSLSEQSRATIKGTRWETMDQQVDDNLDAMADTLKNLKSIGTALGSEVEDQNKMLDRIQDKADKSDAIVRKQDERMKKILNGKGIETEKKESIVPTPVKYAMTAVSNC</sequence>
<keyword evidence="2" id="KW-0813">Transport</keyword>
<dbReference type="EMBL" id="BTSX01000003">
    <property type="protein sequence ID" value="GMS87731.1"/>
    <property type="molecule type" value="Genomic_DNA"/>
</dbReference>
<evidence type="ECO:0000259" key="6">
    <source>
        <dbReference type="PROSITE" id="PS50192"/>
    </source>
</evidence>
<dbReference type="CDD" id="cd15856">
    <property type="entry name" value="SNARE_SNAP29C"/>
    <property type="match status" value="1"/>
</dbReference>
<organism evidence="7 8">
    <name type="scientific">Pristionchus entomophagus</name>
    <dbReference type="NCBI Taxonomy" id="358040"/>
    <lineage>
        <taxon>Eukaryota</taxon>
        <taxon>Metazoa</taxon>
        <taxon>Ecdysozoa</taxon>
        <taxon>Nematoda</taxon>
        <taxon>Chromadorea</taxon>
        <taxon>Rhabditida</taxon>
        <taxon>Rhabditina</taxon>
        <taxon>Diplogasteromorpha</taxon>
        <taxon>Diplogasteroidea</taxon>
        <taxon>Neodiplogasteridae</taxon>
        <taxon>Pristionchus</taxon>
    </lineage>
</organism>
<reference evidence="7" key="1">
    <citation type="submission" date="2023-10" db="EMBL/GenBank/DDBJ databases">
        <title>Genome assembly of Pristionchus species.</title>
        <authorList>
            <person name="Yoshida K."/>
            <person name="Sommer R.J."/>
        </authorList>
    </citation>
    <scope>NUCLEOTIDE SEQUENCE</scope>
    <source>
        <strain evidence="7">RS0144</strain>
    </source>
</reference>
<dbReference type="InterPro" id="IPR000727">
    <property type="entry name" value="T_SNARE_dom"/>
</dbReference>
<feature type="region of interest" description="Disordered" evidence="5">
    <location>
        <begin position="47"/>
        <end position="69"/>
    </location>
</feature>
<dbReference type="GO" id="GO:0031201">
    <property type="term" value="C:SNARE complex"/>
    <property type="evidence" value="ECO:0007669"/>
    <property type="project" value="TreeGrafter"/>
</dbReference>
<dbReference type="GO" id="GO:0031629">
    <property type="term" value="P:synaptic vesicle fusion to presynaptic active zone membrane"/>
    <property type="evidence" value="ECO:0007669"/>
    <property type="project" value="TreeGrafter"/>
</dbReference>
<dbReference type="GO" id="GO:0098793">
    <property type="term" value="C:presynapse"/>
    <property type="evidence" value="ECO:0007669"/>
    <property type="project" value="GOC"/>
</dbReference>
<dbReference type="FunFam" id="1.20.5.110:FF:000041">
    <property type="entry name" value="Synaptosomal-associated protein 29"/>
    <property type="match status" value="1"/>
</dbReference>
<comment type="similarity">
    <text evidence="1">Belongs to the SNAP-25 family.</text>
</comment>
<name>A0AAV5SWL5_9BILA</name>
<dbReference type="FunFam" id="1.20.5.110:FF:000079">
    <property type="entry name" value="synaptosomal-associated protein 29"/>
    <property type="match status" value="1"/>
</dbReference>
<keyword evidence="8" id="KW-1185">Reference proteome</keyword>
<gene>
    <name evidence="7" type="ORF">PENTCL1PPCAC_9906</name>
</gene>
<dbReference type="PANTHER" id="PTHR19305">
    <property type="entry name" value="SYNAPTOSOMAL ASSOCIATED PROTEIN"/>
    <property type="match status" value="1"/>
</dbReference>
<dbReference type="SMART" id="SM00397">
    <property type="entry name" value="t_SNARE"/>
    <property type="match status" value="2"/>
</dbReference>
<feature type="domain" description="T-SNARE coiled-coil homology" evidence="6">
    <location>
        <begin position="189"/>
        <end position="251"/>
    </location>
</feature>
<dbReference type="PROSITE" id="PS50192">
    <property type="entry name" value="T_SNARE"/>
    <property type="match status" value="1"/>
</dbReference>
<evidence type="ECO:0000256" key="1">
    <source>
        <dbReference type="ARBA" id="ARBA00009480"/>
    </source>
</evidence>
<evidence type="ECO:0000256" key="2">
    <source>
        <dbReference type="ARBA" id="ARBA00022448"/>
    </source>
</evidence>
<comment type="caution">
    <text evidence="7">The sequence shown here is derived from an EMBL/GenBank/DDBJ whole genome shotgun (WGS) entry which is preliminary data.</text>
</comment>
<evidence type="ECO:0000256" key="3">
    <source>
        <dbReference type="ARBA" id="ARBA00022927"/>
    </source>
</evidence>
<dbReference type="GO" id="GO:0019905">
    <property type="term" value="F:syntaxin binding"/>
    <property type="evidence" value="ECO:0007669"/>
    <property type="project" value="TreeGrafter"/>
</dbReference>
<dbReference type="GO" id="GO:0015031">
    <property type="term" value="P:protein transport"/>
    <property type="evidence" value="ECO:0007669"/>
    <property type="project" value="UniProtKB-KW"/>
</dbReference>
<keyword evidence="4" id="KW-0175">Coiled coil</keyword>
<evidence type="ECO:0000256" key="4">
    <source>
        <dbReference type="ARBA" id="ARBA00023054"/>
    </source>
</evidence>
<dbReference type="AlphaFoldDB" id="A0AAV5SWL5"/>
<proteinExistence type="inferred from homology"/>
<evidence type="ECO:0000256" key="5">
    <source>
        <dbReference type="SAM" id="MobiDB-lite"/>
    </source>
</evidence>
<keyword evidence="3" id="KW-0653">Protein transport</keyword>
<evidence type="ECO:0000313" key="8">
    <source>
        <dbReference type="Proteomes" id="UP001432027"/>
    </source>
</evidence>
<dbReference type="SUPFAM" id="SSF58038">
    <property type="entry name" value="SNARE fusion complex"/>
    <property type="match status" value="2"/>
</dbReference>
<dbReference type="Proteomes" id="UP001432027">
    <property type="component" value="Unassembled WGS sequence"/>
</dbReference>
<dbReference type="GO" id="GO:0005886">
    <property type="term" value="C:plasma membrane"/>
    <property type="evidence" value="ECO:0007669"/>
    <property type="project" value="TreeGrafter"/>
</dbReference>
<feature type="compositionally biased region" description="Basic and acidic residues" evidence="5">
    <location>
        <begin position="47"/>
        <end position="63"/>
    </location>
</feature>
<dbReference type="Gene3D" id="1.20.5.110">
    <property type="match status" value="2"/>
</dbReference>
<dbReference type="GO" id="GO:0016082">
    <property type="term" value="P:synaptic vesicle priming"/>
    <property type="evidence" value="ECO:0007669"/>
    <property type="project" value="TreeGrafter"/>
</dbReference>
<dbReference type="PANTHER" id="PTHR19305:SF9">
    <property type="entry name" value="SYNAPTOSOMAL-ASSOCIATED PROTEIN 29"/>
    <property type="match status" value="1"/>
</dbReference>
<accession>A0AAV5SWL5</accession>
<protein>
    <recommendedName>
        <fullName evidence="6">t-SNARE coiled-coil homology domain-containing protein</fullName>
    </recommendedName>
</protein>
<evidence type="ECO:0000313" key="7">
    <source>
        <dbReference type="EMBL" id="GMS87731.1"/>
    </source>
</evidence>